<dbReference type="OrthoDB" id="5039529at2759"/>
<feature type="region of interest" description="Disordered" evidence="1">
    <location>
        <begin position="315"/>
        <end position="341"/>
    </location>
</feature>
<dbReference type="EMBL" id="JABFAI010000095">
    <property type="protein sequence ID" value="KAF4955695.1"/>
    <property type="molecule type" value="Genomic_DNA"/>
</dbReference>
<evidence type="ECO:0000313" key="4">
    <source>
        <dbReference type="Proteomes" id="UP000604273"/>
    </source>
</evidence>
<evidence type="ECO:0000313" key="3">
    <source>
        <dbReference type="EMBL" id="KAF4955695.1"/>
    </source>
</evidence>
<sequence>MGFQYHLLTPVKQKSFKNLANIPMAADLHKPNPVPRPRRVARKRDVDELSQLTAGTLTVTVAPDPTCGFTSDDEAIYVCAGGRPCTWEKGQINRFWCAWERLYTTCLDSTAFYDNAICNSECRSNTRNAIGACMSELPLCATLELGNGIFSYACGSRSGDESFDSTRFRQPRNFSTVVFIDGVSDTQWITNEPGPSETGTTPAQRASSVTASVTTEASSSSTQISTSTTSTPGNSPNVVTIVGGVVGGLLIIGLVVLGVFGLIILRRRRGNVTAPSEPTPGAAQQPYSPSKVTSNTQFVETQAGAYDMSTNSYAAPLQSNGPTPKLVPSTASPLNEAPSPRTLYNYELDEARTDHHRGSMHEMG</sequence>
<reference evidence="3" key="1">
    <citation type="journal article" date="2020" name="BMC Genomics">
        <title>Correction to: Identification and distribution of gene clusters required for synthesis of sphingolipid metabolism inhibitors in diverse species of the filamentous fungus Fusarium.</title>
        <authorList>
            <person name="Kim H.S."/>
            <person name="Lohmar J.M."/>
            <person name="Busman M."/>
            <person name="Brown D.W."/>
            <person name="Naumann T.A."/>
            <person name="Divon H.H."/>
            <person name="Lysoe E."/>
            <person name="Uhlig S."/>
            <person name="Proctor R.H."/>
        </authorList>
    </citation>
    <scope>NUCLEOTIDE SEQUENCE</scope>
    <source>
        <strain evidence="3">NRRL 45417</strain>
    </source>
</reference>
<evidence type="ECO:0000256" key="1">
    <source>
        <dbReference type="SAM" id="MobiDB-lite"/>
    </source>
</evidence>
<accession>A0A8H4TCY1</accession>
<keyword evidence="4" id="KW-1185">Reference proteome</keyword>
<dbReference type="AlphaFoldDB" id="A0A8H4TCY1"/>
<proteinExistence type="predicted"/>
<keyword evidence="2" id="KW-0472">Membrane</keyword>
<name>A0A8H4TCY1_9HYPO</name>
<organism evidence="3 4">
    <name type="scientific">Fusarium gaditjirri</name>
    <dbReference type="NCBI Taxonomy" id="282569"/>
    <lineage>
        <taxon>Eukaryota</taxon>
        <taxon>Fungi</taxon>
        <taxon>Dikarya</taxon>
        <taxon>Ascomycota</taxon>
        <taxon>Pezizomycotina</taxon>
        <taxon>Sordariomycetes</taxon>
        <taxon>Hypocreomycetidae</taxon>
        <taxon>Hypocreales</taxon>
        <taxon>Nectriaceae</taxon>
        <taxon>Fusarium</taxon>
        <taxon>Fusarium nisikadoi species complex</taxon>
    </lineage>
</organism>
<keyword evidence="2" id="KW-0812">Transmembrane</keyword>
<reference evidence="3" key="2">
    <citation type="submission" date="2020-05" db="EMBL/GenBank/DDBJ databases">
        <authorList>
            <person name="Kim H.-S."/>
            <person name="Proctor R.H."/>
            <person name="Brown D.W."/>
        </authorList>
    </citation>
    <scope>NUCLEOTIDE SEQUENCE</scope>
    <source>
        <strain evidence="3">NRRL 45417</strain>
    </source>
</reference>
<protein>
    <submittedName>
        <fullName evidence="3">Uncharacterized protein</fullName>
    </submittedName>
</protein>
<feature type="region of interest" description="Disordered" evidence="1">
    <location>
        <begin position="272"/>
        <end position="291"/>
    </location>
</feature>
<feature type="region of interest" description="Disordered" evidence="1">
    <location>
        <begin position="187"/>
        <end position="237"/>
    </location>
</feature>
<evidence type="ECO:0000256" key="2">
    <source>
        <dbReference type="SAM" id="Phobius"/>
    </source>
</evidence>
<comment type="caution">
    <text evidence="3">The sequence shown here is derived from an EMBL/GenBank/DDBJ whole genome shotgun (WGS) entry which is preliminary data.</text>
</comment>
<feature type="transmembrane region" description="Helical" evidence="2">
    <location>
        <begin position="238"/>
        <end position="265"/>
    </location>
</feature>
<keyword evidence="2" id="KW-1133">Transmembrane helix</keyword>
<dbReference type="Proteomes" id="UP000604273">
    <property type="component" value="Unassembled WGS sequence"/>
</dbReference>
<gene>
    <name evidence="3" type="ORF">FGADI_4388</name>
</gene>
<feature type="compositionally biased region" description="Low complexity" evidence="1">
    <location>
        <begin position="206"/>
        <end position="231"/>
    </location>
</feature>